<dbReference type="RefSeq" id="WP_135642296.1">
    <property type="nucleotide sequence ID" value="NZ_RQER01000011.1"/>
</dbReference>
<protein>
    <submittedName>
        <fullName evidence="2">Histidine phosphatase family protein</fullName>
    </submittedName>
</protein>
<organism evidence="2 5">
    <name type="scientific">Leptospira langatensis</name>
    <dbReference type="NCBI Taxonomy" id="2484983"/>
    <lineage>
        <taxon>Bacteria</taxon>
        <taxon>Pseudomonadati</taxon>
        <taxon>Spirochaetota</taxon>
        <taxon>Spirochaetia</taxon>
        <taxon>Leptospirales</taxon>
        <taxon>Leptospiraceae</taxon>
        <taxon>Leptospira</taxon>
    </lineage>
</organism>
<evidence type="ECO:0000256" key="1">
    <source>
        <dbReference type="SAM" id="Phobius"/>
    </source>
</evidence>
<dbReference type="Proteomes" id="UP000297273">
    <property type="component" value="Unassembled WGS sequence"/>
</dbReference>
<dbReference type="InterPro" id="IPR050275">
    <property type="entry name" value="PGM_Phosphatase"/>
</dbReference>
<accession>A0A5F1ZYL4</accession>
<name>A0A5F1ZYL4_9LEPT</name>
<dbReference type="PANTHER" id="PTHR48100">
    <property type="entry name" value="BROAD-SPECIFICITY PHOSPHATASE YOR283W-RELATED"/>
    <property type="match status" value="1"/>
</dbReference>
<dbReference type="GO" id="GO:0005737">
    <property type="term" value="C:cytoplasm"/>
    <property type="evidence" value="ECO:0007669"/>
    <property type="project" value="TreeGrafter"/>
</dbReference>
<keyword evidence="1" id="KW-0472">Membrane</keyword>
<dbReference type="SUPFAM" id="SSF53254">
    <property type="entry name" value="Phosphoglycerate mutase-like"/>
    <property type="match status" value="1"/>
</dbReference>
<dbReference type="AlphaFoldDB" id="A0A5F1ZYL4"/>
<dbReference type="InterPro" id="IPR013078">
    <property type="entry name" value="His_Pase_superF_clade-1"/>
</dbReference>
<proteinExistence type="predicted"/>
<dbReference type="InterPro" id="IPR029033">
    <property type="entry name" value="His_PPase_superfam"/>
</dbReference>
<evidence type="ECO:0000313" key="2">
    <source>
        <dbReference type="EMBL" id="TGJ98425.1"/>
    </source>
</evidence>
<sequence length="209" mass="23666">MKKSLCLLRHASIDRVYQGHYIGQKDVSLSSEGLLEIERVRKELPSQFLGGKIFLSPAKQCLETLASLQIDRDPSLEYKDELKEFDFGDWEGYSFRELGTGHLAELTEWANFAPGFRFPNGESIGEIISRAEKFKDIVLSSKHKNILILSHGGILSLLLCLLLGMPASFYLKFRILPSTIVFLEVYQNGEASMVKIVPSNLQRRCEWPG</sequence>
<dbReference type="Pfam" id="PF00300">
    <property type="entry name" value="His_Phos_1"/>
    <property type="match status" value="1"/>
</dbReference>
<reference evidence="3" key="1">
    <citation type="submission" date="2018-10" db="EMBL/GenBank/DDBJ databases">
        <authorList>
            <person name="Vincent A.T."/>
            <person name="Schiettekatte O."/>
            <person name="Bourhy P."/>
            <person name="Veyrier F.J."/>
            <person name="Picardeau M."/>
        </authorList>
    </citation>
    <scope>NUCLEOTIDE SEQUENCE</scope>
    <source>
        <strain evidence="3">201702690</strain>
    </source>
</reference>
<dbReference type="CDD" id="cd07067">
    <property type="entry name" value="HP_PGM_like"/>
    <property type="match status" value="1"/>
</dbReference>
<evidence type="ECO:0000313" key="3">
    <source>
        <dbReference type="EMBL" id="TGL43340.1"/>
    </source>
</evidence>
<reference evidence="4 5" key="2">
    <citation type="journal article" date="2019" name="PLoS Negl. Trop. Dis.">
        <title>Revisiting the worldwide diversity of Leptospira species in the environment.</title>
        <authorList>
            <person name="Vincent A.T."/>
            <person name="Schiettekatte O."/>
            <person name="Bourhy P."/>
            <person name="Veyrier F.J."/>
            <person name="Picardeau M."/>
        </authorList>
    </citation>
    <scope>NUCLEOTIDE SEQUENCE [LARGE SCALE GENOMIC DNA]</scope>
    <source>
        <strain evidence="4">201702690</strain>
        <strain evidence="2 5">SSW18</strain>
    </source>
</reference>
<dbReference type="PANTHER" id="PTHR48100:SF59">
    <property type="entry name" value="ADENOSYLCOBALAMIN_ALPHA-RIBAZOLE PHOSPHATASE"/>
    <property type="match status" value="1"/>
</dbReference>
<dbReference type="Proteomes" id="UP000297946">
    <property type="component" value="Unassembled WGS sequence"/>
</dbReference>
<dbReference type="EMBL" id="RQGC01000001">
    <property type="protein sequence ID" value="TGL43340.1"/>
    <property type="molecule type" value="Genomic_DNA"/>
</dbReference>
<dbReference type="OrthoDB" id="9783269at2"/>
<keyword evidence="1" id="KW-0812">Transmembrane</keyword>
<keyword evidence="1" id="KW-1133">Transmembrane helix</keyword>
<feature type="transmembrane region" description="Helical" evidence="1">
    <location>
        <begin position="146"/>
        <end position="171"/>
    </location>
</feature>
<dbReference type="GO" id="GO:0016791">
    <property type="term" value="F:phosphatase activity"/>
    <property type="evidence" value="ECO:0007669"/>
    <property type="project" value="TreeGrafter"/>
</dbReference>
<dbReference type="Gene3D" id="3.40.50.1240">
    <property type="entry name" value="Phosphoglycerate mutase-like"/>
    <property type="match status" value="1"/>
</dbReference>
<keyword evidence="4" id="KW-1185">Reference proteome</keyword>
<gene>
    <name evidence="2" type="ORF">EHO57_17650</name>
    <name evidence="3" type="ORF">EHQ53_01510</name>
</gene>
<dbReference type="EMBL" id="RQER01000011">
    <property type="protein sequence ID" value="TGJ98425.1"/>
    <property type="molecule type" value="Genomic_DNA"/>
</dbReference>
<comment type="caution">
    <text evidence="2">The sequence shown here is derived from an EMBL/GenBank/DDBJ whole genome shotgun (WGS) entry which is preliminary data.</text>
</comment>
<evidence type="ECO:0000313" key="5">
    <source>
        <dbReference type="Proteomes" id="UP000297946"/>
    </source>
</evidence>
<evidence type="ECO:0000313" key="4">
    <source>
        <dbReference type="Proteomes" id="UP000297273"/>
    </source>
</evidence>